<feature type="site" description="Important for enzyme activity" evidence="6">
    <location>
        <position position="191"/>
    </location>
</feature>
<feature type="active site" description="Nucleophile" evidence="6">
    <location>
        <position position="115"/>
    </location>
</feature>
<evidence type="ECO:0000256" key="7">
    <source>
        <dbReference type="RuleBase" id="RU361215"/>
    </source>
</evidence>
<dbReference type="OrthoDB" id="427186at2759"/>
<dbReference type="InterPro" id="IPR036959">
    <property type="entry name" value="Peptidase_C12_UCH_sf"/>
</dbReference>
<evidence type="ECO:0000256" key="3">
    <source>
        <dbReference type="ARBA" id="ARBA00022786"/>
    </source>
</evidence>
<feature type="compositionally biased region" description="Low complexity" evidence="8">
    <location>
        <begin position="246"/>
        <end position="263"/>
    </location>
</feature>
<keyword evidence="3 6" id="KW-0833">Ubl conjugation pathway</keyword>
<evidence type="ECO:0000256" key="4">
    <source>
        <dbReference type="ARBA" id="ARBA00022801"/>
    </source>
</evidence>
<dbReference type="EMBL" id="CAKKNE010000004">
    <property type="protein sequence ID" value="CAH0373521.1"/>
    <property type="molecule type" value="Genomic_DNA"/>
</dbReference>
<feature type="region of interest" description="Disordered" evidence="8">
    <location>
        <begin position="237"/>
        <end position="298"/>
    </location>
</feature>
<sequence>MSADPPAGHRCGASRWQRGTLWLQHVDPPPAVEGPWPPLASDPDAFTTFARDLGADERYRFIDVLDIDAPPKRALAFVVCYPTGGSVAEAILPLFSTPPPPNAAFFARQTVGGTCGTVALLNSLLNAPGVALPELGLEGDRPSAAAVLAAPAVRAAHDRCAGAAGSAEAGRRQGRHFVALVKVAKDYLWLDGKRAGPVGAGPRSKKGAKRELRKLVDAVLDARPDALFSVVALVDTAPRPRPRPPAGSAPRPRTSARRGAAVTVPPPPAPLATRLSLRRTRSGESSTDRPRRSKMYRK</sequence>
<name>A0A8J2SM63_9STRA</name>
<evidence type="ECO:0000256" key="1">
    <source>
        <dbReference type="ARBA" id="ARBA00000707"/>
    </source>
</evidence>
<keyword evidence="5 6" id="KW-0788">Thiol protease</keyword>
<dbReference type="AlphaFoldDB" id="A0A8J2SM63"/>
<dbReference type="InterPro" id="IPR038765">
    <property type="entry name" value="Papain-like_cys_pep_sf"/>
</dbReference>
<dbReference type="GO" id="GO:0006511">
    <property type="term" value="P:ubiquitin-dependent protein catabolic process"/>
    <property type="evidence" value="ECO:0007669"/>
    <property type="project" value="UniProtKB-UniRule"/>
</dbReference>
<comment type="catalytic activity">
    <reaction evidence="1 6 7">
        <text>Thiol-dependent hydrolysis of ester, thioester, amide, peptide and isopeptide bonds formed by the C-terminal Gly of ubiquitin (a 76-residue protein attached to proteins as an intracellular targeting signal).</text>
        <dbReference type="EC" id="3.4.19.12"/>
    </reaction>
</comment>
<evidence type="ECO:0000313" key="10">
    <source>
        <dbReference type="EMBL" id="CAH0373521.1"/>
    </source>
</evidence>
<dbReference type="GO" id="GO:0005737">
    <property type="term" value="C:cytoplasm"/>
    <property type="evidence" value="ECO:0007669"/>
    <property type="project" value="TreeGrafter"/>
</dbReference>
<dbReference type="GO" id="GO:0004843">
    <property type="term" value="F:cysteine-type deubiquitinase activity"/>
    <property type="evidence" value="ECO:0007669"/>
    <property type="project" value="UniProtKB-UniRule"/>
</dbReference>
<dbReference type="GO" id="GO:0016579">
    <property type="term" value="P:protein deubiquitination"/>
    <property type="evidence" value="ECO:0007669"/>
    <property type="project" value="TreeGrafter"/>
</dbReference>
<evidence type="ECO:0000259" key="9">
    <source>
        <dbReference type="PROSITE" id="PS52048"/>
    </source>
</evidence>
<feature type="active site" description="Proton donor" evidence="6">
    <location>
        <position position="176"/>
    </location>
</feature>
<feature type="domain" description="UCH catalytic" evidence="9">
    <location>
        <begin position="35"/>
        <end position="235"/>
    </location>
</feature>
<dbReference type="SUPFAM" id="SSF54001">
    <property type="entry name" value="Cysteine proteinases"/>
    <property type="match status" value="1"/>
</dbReference>
<accession>A0A8J2SM63</accession>
<evidence type="ECO:0000256" key="8">
    <source>
        <dbReference type="SAM" id="MobiDB-lite"/>
    </source>
</evidence>
<protein>
    <recommendedName>
        <fullName evidence="7">Ubiquitin carboxyl-terminal hydrolase</fullName>
        <ecNumber evidence="7">3.4.19.12</ecNumber>
    </recommendedName>
</protein>
<keyword evidence="2 6" id="KW-0645">Protease</keyword>
<dbReference type="EC" id="3.4.19.12" evidence="7"/>
<dbReference type="InterPro" id="IPR001578">
    <property type="entry name" value="Peptidase_C12_UCH"/>
</dbReference>
<reference evidence="10" key="1">
    <citation type="submission" date="2021-11" db="EMBL/GenBank/DDBJ databases">
        <authorList>
            <consortium name="Genoscope - CEA"/>
            <person name="William W."/>
        </authorList>
    </citation>
    <scope>NUCLEOTIDE SEQUENCE</scope>
</reference>
<dbReference type="PRINTS" id="PR00707">
    <property type="entry name" value="UBCTHYDRLASE"/>
</dbReference>
<keyword evidence="4 6" id="KW-0378">Hydrolase</keyword>
<dbReference type="PROSITE" id="PS52048">
    <property type="entry name" value="UCH_DOMAIN"/>
    <property type="match status" value="1"/>
</dbReference>
<dbReference type="Proteomes" id="UP000789595">
    <property type="component" value="Unassembled WGS sequence"/>
</dbReference>
<evidence type="ECO:0000256" key="5">
    <source>
        <dbReference type="ARBA" id="ARBA00022807"/>
    </source>
</evidence>
<comment type="similarity">
    <text evidence="6 7">Belongs to the peptidase C12 family.</text>
</comment>
<keyword evidence="11" id="KW-1185">Reference proteome</keyword>
<dbReference type="PANTHER" id="PTHR10589">
    <property type="entry name" value="UBIQUITIN CARBOXYL-TERMINAL HYDROLASE"/>
    <property type="match status" value="1"/>
</dbReference>
<comment type="caution">
    <text evidence="10">The sequence shown here is derived from an EMBL/GenBank/DDBJ whole genome shotgun (WGS) entry which is preliminary data.</text>
</comment>
<feature type="site" description="Transition state stabilizer" evidence="6">
    <location>
        <position position="109"/>
    </location>
</feature>
<evidence type="ECO:0000313" key="11">
    <source>
        <dbReference type="Proteomes" id="UP000789595"/>
    </source>
</evidence>
<evidence type="ECO:0000256" key="6">
    <source>
        <dbReference type="PROSITE-ProRule" id="PRU01393"/>
    </source>
</evidence>
<evidence type="ECO:0000256" key="2">
    <source>
        <dbReference type="ARBA" id="ARBA00022670"/>
    </source>
</evidence>
<gene>
    <name evidence="10" type="ORF">PECAL_4P07270</name>
</gene>
<proteinExistence type="inferred from homology"/>
<dbReference type="Gene3D" id="3.40.532.10">
    <property type="entry name" value="Peptidase C12, ubiquitin carboxyl-terminal hydrolase"/>
    <property type="match status" value="1"/>
</dbReference>
<organism evidence="10 11">
    <name type="scientific">Pelagomonas calceolata</name>
    <dbReference type="NCBI Taxonomy" id="35677"/>
    <lineage>
        <taxon>Eukaryota</taxon>
        <taxon>Sar</taxon>
        <taxon>Stramenopiles</taxon>
        <taxon>Ochrophyta</taxon>
        <taxon>Pelagophyceae</taxon>
        <taxon>Pelagomonadales</taxon>
        <taxon>Pelagomonadaceae</taxon>
        <taxon>Pelagomonas</taxon>
    </lineage>
</organism>
<dbReference type="Pfam" id="PF01088">
    <property type="entry name" value="Peptidase_C12"/>
    <property type="match status" value="1"/>
</dbReference>